<dbReference type="SUPFAM" id="SSF56784">
    <property type="entry name" value="HAD-like"/>
    <property type="match status" value="1"/>
</dbReference>
<dbReference type="EC" id="2.3.1.51" evidence="4"/>
<dbReference type="EMBL" id="VMSD01000002">
    <property type="protein sequence ID" value="KAF0848033.1"/>
    <property type="molecule type" value="Genomic_DNA"/>
</dbReference>
<keyword evidence="4" id="KW-0594">Phospholipid biosynthesis</keyword>
<dbReference type="CDD" id="cd07989">
    <property type="entry name" value="LPLAT_AGPAT-like"/>
    <property type="match status" value="1"/>
</dbReference>
<proteinExistence type="inferred from homology"/>
<dbReference type="InterPro" id="IPR002123">
    <property type="entry name" value="Plipid/glycerol_acylTrfase"/>
</dbReference>
<evidence type="ECO:0000256" key="4">
    <source>
        <dbReference type="RuleBase" id="RU361267"/>
    </source>
</evidence>
<comment type="domain">
    <text evidence="4">The HXXXXD motif is essential for acyltransferase activity and may constitute the binding site for the phosphate moiety of the glycerol-3-phosphate.</text>
</comment>
<dbReference type="RefSeq" id="WP_067987111.1">
    <property type="nucleotide sequence ID" value="NZ_VMSD01000002.1"/>
</dbReference>
<protein>
    <recommendedName>
        <fullName evidence="4">1-acyl-sn-glycerol-3-phosphate acyltransferase</fullName>
        <ecNumber evidence="4">2.3.1.51</ecNumber>
    </recommendedName>
</protein>
<evidence type="ECO:0000313" key="7">
    <source>
        <dbReference type="Proteomes" id="UP000798951"/>
    </source>
</evidence>
<name>A0ABQ6YQK6_9NOCA</name>
<evidence type="ECO:0000256" key="1">
    <source>
        <dbReference type="ARBA" id="ARBA00008655"/>
    </source>
</evidence>
<comment type="caution">
    <text evidence="6">The sequence shown here is derived from an EMBL/GenBank/DDBJ whole genome shotgun (WGS) entry which is preliminary data.</text>
</comment>
<dbReference type="SMART" id="SM00563">
    <property type="entry name" value="PlsC"/>
    <property type="match status" value="1"/>
</dbReference>
<keyword evidence="3 4" id="KW-0012">Acyltransferase</keyword>
<evidence type="ECO:0000256" key="2">
    <source>
        <dbReference type="ARBA" id="ARBA00022679"/>
    </source>
</evidence>
<dbReference type="InterPro" id="IPR004552">
    <property type="entry name" value="AGP_acyltrans"/>
</dbReference>
<dbReference type="Pfam" id="PF12710">
    <property type="entry name" value="HAD"/>
    <property type="match status" value="1"/>
</dbReference>
<keyword evidence="7" id="KW-1185">Reference proteome</keyword>
<dbReference type="NCBIfam" id="TIGR00530">
    <property type="entry name" value="AGP_acyltrn"/>
    <property type="match status" value="1"/>
</dbReference>
<reference evidence="6 7" key="1">
    <citation type="submission" date="2019-07" db="EMBL/GenBank/DDBJ databases">
        <title>Genomic Encyclopedia of Type Strains, Phase IV (KMG-IV): sequencing the most valuable type-strain genomes for metagenomic binning, comparative biology and taxonomic classification.</title>
        <authorList>
            <person name="Goeker M."/>
        </authorList>
    </citation>
    <scope>NUCLEOTIDE SEQUENCE [LARGE SCALE GENOMIC DNA]</scope>
    <source>
        <strain evidence="6 7">DSM 44831</strain>
    </source>
</reference>
<dbReference type="PANTHER" id="PTHR10434">
    <property type="entry name" value="1-ACYL-SN-GLYCEROL-3-PHOSPHATE ACYLTRANSFERASE"/>
    <property type="match status" value="1"/>
</dbReference>
<dbReference type="Proteomes" id="UP000798951">
    <property type="component" value="Unassembled WGS sequence"/>
</dbReference>
<comment type="similarity">
    <text evidence="1 4">Belongs to the 1-acyl-sn-glycerol-3-phosphate acyltransferase family.</text>
</comment>
<evidence type="ECO:0000256" key="3">
    <source>
        <dbReference type="ARBA" id="ARBA00023315"/>
    </source>
</evidence>
<keyword evidence="4" id="KW-0443">Lipid metabolism</keyword>
<comment type="catalytic activity">
    <reaction evidence="4">
        <text>a 1-acyl-sn-glycero-3-phosphate + an acyl-CoA = a 1,2-diacyl-sn-glycero-3-phosphate + CoA</text>
        <dbReference type="Rhea" id="RHEA:19709"/>
        <dbReference type="ChEBI" id="CHEBI:57287"/>
        <dbReference type="ChEBI" id="CHEBI:57970"/>
        <dbReference type="ChEBI" id="CHEBI:58342"/>
        <dbReference type="ChEBI" id="CHEBI:58608"/>
        <dbReference type="EC" id="2.3.1.51"/>
    </reaction>
</comment>
<sequence length="447" mass="48720">MSGIDEAVAAVRNGPRGQHVLAVFDTRAVVDALPRKRFPGRAFRRGDARRNAMLTGFRRDHRRFLRETEQAWAGVPEAELEQLGRGVFRKEMYGRIFPEAWQLVREHRAAGHTVLLVSDLSIYQVRSLAEVLGIDDVLCTEFATDDGVLTGDLAGPALWGTEKSEAVRKFAAARDCEIGHVYADTAALHVAGTPALDPSSFRSRTAPSPVDYARTVIAFVALVAGALTGVVRKSYTRDRQAMADALMHDATTATLRTLGVELRVVGIENARAPRPAVFLFNHQSQFDVIIVPKVLDGGVTGIGKKELRSHPLFGPLMRFVGVTFIDRSDTERAKAALAPVVSTLREGLSIAVAPEGTRSYTRGLGPFKKGAFHIAKQAGVPVIPIVIRNAGDIAWRDSPIARSGVVDVAILPPIDVSTWNPAAMDEEVEGVRRLYEHTLLNWPTTAM</sequence>
<feature type="domain" description="Phospholipid/glycerol acyltransferase" evidence="5">
    <location>
        <begin position="276"/>
        <end position="390"/>
    </location>
</feature>
<evidence type="ECO:0000259" key="5">
    <source>
        <dbReference type="SMART" id="SM00563"/>
    </source>
</evidence>
<evidence type="ECO:0000313" key="6">
    <source>
        <dbReference type="EMBL" id="KAF0848033.1"/>
    </source>
</evidence>
<keyword evidence="2 4" id="KW-0808">Transferase</keyword>
<dbReference type="InterPro" id="IPR036412">
    <property type="entry name" value="HAD-like_sf"/>
</dbReference>
<dbReference type="PANTHER" id="PTHR10434:SF66">
    <property type="entry name" value="PHOSPHOLIPID_GLYCEROL ACYLTRANSFERASE DOMAIN-CONTAINING PROTEIN"/>
    <property type="match status" value="1"/>
</dbReference>
<keyword evidence="4" id="KW-1208">Phospholipid metabolism</keyword>
<dbReference type="SUPFAM" id="SSF69593">
    <property type="entry name" value="Glycerol-3-phosphate (1)-acyltransferase"/>
    <property type="match status" value="1"/>
</dbReference>
<dbReference type="Gene3D" id="3.40.50.1000">
    <property type="entry name" value="HAD superfamily/HAD-like"/>
    <property type="match status" value="1"/>
</dbReference>
<keyword evidence="4" id="KW-0444">Lipid biosynthesis</keyword>
<organism evidence="6 7">
    <name type="scientific">Nocardia caishijiensis</name>
    <dbReference type="NCBI Taxonomy" id="184756"/>
    <lineage>
        <taxon>Bacteria</taxon>
        <taxon>Bacillati</taxon>
        <taxon>Actinomycetota</taxon>
        <taxon>Actinomycetes</taxon>
        <taxon>Mycobacteriales</taxon>
        <taxon>Nocardiaceae</taxon>
        <taxon>Nocardia</taxon>
    </lineage>
</organism>
<gene>
    <name evidence="6" type="ORF">FNL39_102180</name>
</gene>
<dbReference type="Pfam" id="PF01553">
    <property type="entry name" value="Acyltransferase"/>
    <property type="match status" value="1"/>
</dbReference>
<accession>A0ABQ6YQK6</accession>
<dbReference type="InterPro" id="IPR023214">
    <property type="entry name" value="HAD_sf"/>
</dbReference>